<dbReference type="AlphaFoldDB" id="A0A1C4WWK2"/>
<proteinExistence type="predicted"/>
<evidence type="ECO:0000313" key="2">
    <source>
        <dbReference type="Proteomes" id="UP000183585"/>
    </source>
</evidence>
<keyword evidence="2" id="KW-1185">Reference proteome</keyword>
<name>A0A1C4WWK2_9ACTN</name>
<accession>A0A1C4WWK2</accession>
<protein>
    <submittedName>
        <fullName evidence="1">Uncharacterized protein</fullName>
    </submittedName>
</protein>
<dbReference type="EMBL" id="FMCT01000004">
    <property type="protein sequence ID" value="SCF00514.1"/>
    <property type="molecule type" value="Genomic_DNA"/>
</dbReference>
<dbReference type="RefSeq" id="WP_074474141.1">
    <property type="nucleotide sequence ID" value="NZ_FMCT01000004.1"/>
</dbReference>
<dbReference type="Proteomes" id="UP000183585">
    <property type="component" value="Unassembled WGS sequence"/>
</dbReference>
<reference evidence="2" key="1">
    <citation type="submission" date="2016-06" db="EMBL/GenBank/DDBJ databases">
        <authorList>
            <person name="Varghese N."/>
            <person name="Submissions Spin"/>
        </authorList>
    </citation>
    <scope>NUCLEOTIDE SEQUENCE [LARGE SCALE GENOMIC DNA]</scope>
    <source>
        <strain evidence="2">DSM 43168</strain>
    </source>
</reference>
<organism evidence="1 2">
    <name type="scientific">Micromonospora carbonacea</name>
    <dbReference type="NCBI Taxonomy" id="47853"/>
    <lineage>
        <taxon>Bacteria</taxon>
        <taxon>Bacillati</taxon>
        <taxon>Actinomycetota</taxon>
        <taxon>Actinomycetes</taxon>
        <taxon>Micromonosporales</taxon>
        <taxon>Micromonosporaceae</taxon>
        <taxon>Micromonospora</taxon>
    </lineage>
</organism>
<evidence type="ECO:0000313" key="1">
    <source>
        <dbReference type="EMBL" id="SCF00514.1"/>
    </source>
</evidence>
<sequence>MNHQTTGPTPTPEPTVRAGDLVYGNHILLPVAGKATVYKVVYAYDYPGAEEQPYVLLILMPIGGTTPQTERRWVDALMRRATDAEIADAVDVARRATVAAGLERVAALIREHKLCFESYGGTALALGLDEGEVTRLGDALDAPVKPYIGESQVLTLDLGGDFLDFQVSFTGRPEVDPEVEQEWLFTFGSGQKHDGRFVRITGTYESARARMLALFGRAWCDQYDWQRFDRLGLAAELVELPESEWPSPQPNVMAGDAAAIVAAVLDEGTTGGDR</sequence>
<gene>
    <name evidence="1" type="ORF">GA0070563_10477</name>
</gene>